<feature type="compositionally biased region" description="Polar residues" evidence="1">
    <location>
        <begin position="76"/>
        <end position="95"/>
    </location>
</feature>
<keyword evidence="3" id="KW-1185">Reference proteome</keyword>
<evidence type="ECO:0000313" key="3">
    <source>
        <dbReference type="Proteomes" id="UP001583193"/>
    </source>
</evidence>
<feature type="region of interest" description="Disordered" evidence="1">
    <location>
        <begin position="119"/>
        <end position="144"/>
    </location>
</feature>
<name>A0ABR3XZ02_9EURO</name>
<proteinExistence type="predicted"/>
<comment type="caution">
    <text evidence="2">The sequence shown here is derived from an EMBL/GenBank/DDBJ whole genome shotgun (WGS) entry which is preliminary data.</text>
</comment>
<evidence type="ECO:0000256" key="1">
    <source>
        <dbReference type="SAM" id="MobiDB-lite"/>
    </source>
</evidence>
<feature type="compositionally biased region" description="Basic and acidic residues" evidence="1">
    <location>
        <begin position="52"/>
        <end position="75"/>
    </location>
</feature>
<dbReference type="EMBL" id="JAVDPF010000008">
    <property type="protein sequence ID" value="KAL1880867.1"/>
    <property type="molecule type" value="Genomic_DNA"/>
</dbReference>
<feature type="region of interest" description="Disordered" evidence="1">
    <location>
        <begin position="52"/>
        <end position="104"/>
    </location>
</feature>
<accession>A0ABR3XZ02</accession>
<dbReference type="Proteomes" id="UP001583193">
    <property type="component" value="Unassembled WGS sequence"/>
</dbReference>
<sequence length="238" mass="26230">MEELYFVTPDVKAPNMLNFAQAISRRLGNQPDIQQPTSDTAIILVDDDQVQDHTDLQHDHQGQDHTDLQHDRPDSQETVPVDSSSDTLENSSLATMGNEVGVDNSDIITEQTVQSGIGDNVAEQPTNHHRDRSQPPVIDLTLGDDTRANDTDIKSEQTVKTEATVVFTDSQSVKHRHSSQPPFIDLTGVTDNVSLKREAATFDITISINEPGRKVIKLEGVDRSEAISILDSIDISRV</sequence>
<reference evidence="2 3" key="1">
    <citation type="journal article" date="2024" name="IMA Fungus">
        <title>IMA Genome - F19 : A genome assembly and annotation guide to empower mycologists, including annotated draft genome sequences of Ceratocystis pirilliformis, Diaporthe australafricana, Fusarium ophioides, Paecilomyces lecythidis, and Sporothrix stenoceras.</title>
        <authorList>
            <person name="Aylward J."/>
            <person name="Wilson A.M."/>
            <person name="Visagie C.M."/>
            <person name="Spraker J."/>
            <person name="Barnes I."/>
            <person name="Buitendag C."/>
            <person name="Ceriani C."/>
            <person name="Del Mar Angel L."/>
            <person name="du Plessis D."/>
            <person name="Fuchs T."/>
            <person name="Gasser K."/>
            <person name="Kramer D."/>
            <person name="Li W."/>
            <person name="Munsamy K."/>
            <person name="Piso A."/>
            <person name="Price J.L."/>
            <person name="Sonnekus B."/>
            <person name="Thomas C."/>
            <person name="van der Nest A."/>
            <person name="van Dijk A."/>
            <person name="van Heerden A."/>
            <person name="van Vuuren N."/>
            <person name="Yilmaz N."/>
            <person name="Duong T.A."/>
            <person name="van der Merwe N.A."/>
            <person name="Wingfield M.J."/>
            <person name="Wingfield B.D."/>
        </authorList>
    </citation>
    <scope>NUCLEOTIDE SEQUENCE [LARGE SCALE GENOMIC DNA]</scope>
    <source>
        <strain evidence="2 3">CMW 18167</strain>
    </source>
</reference>
<protein>
    <submittedName>
        <fullName evidence="2">Uncharacterized protein</fullName>
    </submittedName>
</protein>
<organism evidence="2 3">
    <name type="scientific">Paecilomyces lecythidis</name>
    <dbReference type="NCBI Taxonomy" id="3004212"/>
    <lineage>
        <taxon>Eukaryota</taxon>
        <taxon>Fungi</taxon>
        <taxon>Dikarya</taxon>
        <taxon>Ascomycota</taxon>
        <taxon>Pezizomycotina</taxon>
        <taxon>Eurotiomycetes</taxon>
        <taxon>Eurotiomycetidae</taxon>
        <taxon>Eurotiales</taxon>
        <taxon>Thermoascaceae</taxon>
        <taxon>Paecilomyces</taxon>
    </lineage>
</organism>
<evidence type="ECO:0000313" key="2">
    <source>
        <dbReference type="EMBL" id="KAL1880867.1"/>
    </source>
</evidence>
<gene>
    <name evidence="2" type="ORF">Plec18167_003402</name>
</gene>